<sequence>MPVNPMSFVYRETLFCVSAGRLLMNVALMRISVLNLTNLVNLSSLTCALGILRSHCEMRSQSYESTGENQVSEFNLTTPNFVWDGELKFVQLDHLQLHYKIVF</sequence>
<organism evidence="1 2">
    <name type="scientific">Caerostris darwini</name>
    <dbReference type="NCBI Taxonomy" id="1538125"/>
    <lineage>
        <taxon>Eukaryota</taxon>
        <taxon>Metazoa</taxon>
        <taxon>Ecdysozoa</taxon>
        <taxon>Arthropoda</taxon>
        <taxon>Chelicerata</taxon>
        <taxon>Arachnida</taxon>
        <taxon>Araneae</taxon>
        <taxon>Araneomorphae</taxon>
        <taxon>Entelegynae</taxon>
        <taxon>Araneoidea</taxon>
        <taxon>Araneidae</taxon>
        <taxon>Caerostris</taxon>
    </lineage>
</organism>
<accession>A0AAV4VQI5</accession>
<proteinExistence type="predicted"/>
<evidence type="ECO:0000313" key="1">
    <source>
        <dbReference type="EMBL" id="GIY71763.1"/>
    </source>
</evidence>
<gene>
    <name evidence="1" type="ORF">CDAR_551111</name>
</gene>
<dbReference type="Proteomes" id="UP001054837">
    <property type="component" value="Unassembled WGS sequence"/>
</dbReference>
<keyword evidence="2" id="KW-1185">Reference proteome</keyword>
<evidence type="ECO:0000313" key="2">
    <source>
        <dbReference type="Proteomes" id="UP001054837"/>
    </source>
</evidence>
<protein>
    <submittedName>
        <fullName evidence="1">Uncharacterized protein</fullName>
    </submittedName>
</protein>
<name>A0AAV4VQI5_9ARAC</name>
<reference evidence="1 2" key="1">
    <citation type="submission" date="2021-06" db="EMBL/GenBank/DDBJ databases">
        <title>Caerostris darwini draft genome.</title>
        <authorList>
            <person name="Kono N."/>
            <person name="Arakawa K."/>
        </authorList>
    </citation>
    <scope>NUCLEOTIDE SEQUENCE [LARGE SCALE GENOMIC DNA]</scope>
</reference>
<dbReference type="EMBL" id="BPLQ01013385">
    <property type="protein sequence ID" value="GIY71763.1"/>
    <property type="molecule type" value="Genomic_DNA"/>
</dbReference>
<comment type="caution">
    <text evidence="1">The sequence shown here is derived from an EMBL/GenBank/DDBJ whole genome shotgun (WGS) entry which is preliminary data.</text>
</comment>
<dbReference type="AlphaFoldDB" id="A0AAV4VQI5"/>